<feature type="region of interest" description="Disordered" evidence="3">
    <location>
        <begin position="89"/>
        <end position="166"/>
    </location>
</feature>
<feature type="compositionally biased region" description="Basic and acidic residues" evidence="3">
    <location>
        <begin position="292"/>
        <end position="307"/>
    </location>
</feature>
<proteinExistence type="predicted"/>
<reference evidence="5" key="1">
    <citation type="journal article" date="2023" name="Mol. Phylogenet. Evol.">
        <title>Genome-scale phylogeny and comparative genomics of the fungal order Sordariales.</title>
        <authorList>
            <person name="Hensen N."/>
            <person name="Bonometti L."/>
            <person name="Westerberg I."/>
            <person name="Brannstrom I.O."/>
            <person name="Guillou S."/>
            <person name="Cros-Aarteil S."/>
            <person name="Calhoun S."/>
            <person name="Haridas S."/>
            <person name="Kuo A."/>
            <person name="Mondo S."/>
            <person name="Pangilinan J."/>
            <person name="Riley R."/>
            <person name="LaButti K."/>
            <person name="Andreopoulos B."/>
            <person name="Lipzen A."/>
            <person name="Chen C."/>
            <person name="Yan M."/>
            <person name="Daum C."/>
            <person name="Ng V."/>
            <person name="Clum A."/>
            <person name="Steindorff A."/>
            <person name="Ohm R.A."/>
            <person name="Martin F."/>
            <person name="Silar P."/>
            <person name="Natvig D.O."/>
            <person name="Lalanne C."/>
            <person name="Gautier V."/>
            <person name="Ament-Velasquez S.L."/>
            <person name="Kruys A."/>
            <person name="Hutchinson M.I."/>
            <person name="Powell A.J."/>
            <person name="Barry K."/>
            <person name="Miller A.N."/>
            <person name="Grigoriev I.V."/>
            <person name="Debuchy R."/>
            <person name="Gladieux P."/>
            <person name="Hiltunen Thoren M."/>
            <person name="Johannesson H."/>
        </authorList>
    </citation>
    <scope>NUCLEOTIDE SEQUENCE</scope>
    <source>
        <strain evidence="5">CBS 359.72</strain>
    </source>
</reference>
<accession>A0AAN7CPS5</accession>
<dbReference type="InterPro" id="IPR035979">
    <property type="entry name" value="RBD_domain_sf"/>
</dbReference>
<dbReference type="GO" id="GO:0003723">
    <property type="term" value="F:RNA binding"/>
    <property type="evidence" value="ECO:0007669"/>
    <property type="project" value="UniProtKB-UniRule"/>
</dbReference>
<feature type="compositionally biased region" description="Low complexity" evidence="3">
    <location>
        <begin position="100"/>
        <end position="113"/>
    </location>
</feature>
<gene>
    <name evidence="5" type="ORF">C7999DRAFT_42813</name>
</gene>
<keyword evidence="6" id="KW-1185">Reference proteome</keyword>
<evidence type="ECO:0000256" key="1">
    <source>
        <dbReference type="ARBA" id="ARBA00022884"/>
    </source>
</evidence>
<evidence type="ECO:0000256" key="3">
    <source>
        <dbReference type="SAM" id="MobiDB-lite"/>
    </source>
</evidence>
<reference evidence="5" key="2">
    <citation type="submission" date="2023-05" db="EMBL/GenBank/DDBJ databases">
        <authorList>
            <consortium name="Lawrence Berkeley National Laboratory"/>
            <person name="Steindorff A."/>
            <person name="Hensen N."/>
            <person name="Bonometti L."/>
            <person name="Westerberg I."/>
            <person name="Brannstrom I.O."/>
            <person name="Guillou S."/>
            <person name="Cros-Aarteil S."/>
            <person name="Calhoun S."/>
            <person name="Haridas S."/>
            <person name="Kuo A."/>
            <person name="Mondo S."/>
            <person name="Pangilinan J."/>
            <person name="Riley R."/>
            <person name="Labutti K."/>
            <person name="Andreopoulos B."/>
            <person name="Lipzen A."/>
            <person name="Chen C."/>
            <person name="Yanf M."/>
            <person name="Daum C."/>
            <person name="Ng V."/>
            <person name="Clum A."/>
            <person name="Ohm R."/>
            <person name="Martin F."/>
            <person name="Silar P."/>
            <person name="Natvig D."/>
            <person name="Lalanne C."/>
            <person name="Gautier V."/>
            <person name="Ament-Velasquez S.L."/>
            <person name="Kruys A."/>
            <person name="Hutchinson M.I."/>
            <person name="Powell A.J."/>
            <person name="Barry K."/>
            <person name="Miller A.N."/>
            <person name="Grigoriev I.V."/>
            <person name="Debuchy R."/>
            <person name="Gladieux P."/>
            <person name="Thoren M.H."/>
            <person name="Johannesson H."/>
        </authorList>
    </citation>
    <scope>NUCLEOTIDE SEQUENCE</scope>
    <source>
        <strain evidence="5">CBS 359.72</strain>
    </source>
</reference>
<dbReference type="InterPro" id="IPR000504">
    <property type="entry name" value="RRM_dom"/>
</dbReference>
<dbReference type="Pfam" id="PF00076">
    <property type="entry name" value="RRM_1"/>
    <property type="match status" value="2"/>
</dbReference>
<name>A0AAN7CPS5_9PEZI</name>
<dbReference type="Proteomes" id="UP001303647">
    <property type="component" value="Unassembled WGS sequence"/>
</dbReference>
<dbReference type="EMBL" id="MU857694">
    <property type="protein sequence ID" value="KAK4245665.1"/>
    <property type="molecule type" value="Genomic_DNA"/>
</dbReference>
<feature type="compositionally biased region" description="Basic and acidic residues" evidence="3">
    <location>
        <begin position="131"/>
        <end position="140"/>
    </location>
</feature>
<dbReference type="SUPFAM" id="SSF54928">
    <property type="entry name" value="RNA-binding domain, RBD"/>
    <property type="match status" value="2"/>
</dbReference>
<protein>
    <recommendedName>
        <fullName evidence="4">RRM domain-containing protein</fullName>
    </recommendedName>
</protein>
<dbReference type="PANTHER" id="PTHR21245">
    <property type="entry name" value="HETEROGENEOUS NUCLEAR RIBONUCLEOPROTEIN"/>
    <property type="match status" value="1"/>
</dbReference>
<keyword evidence="1 2" id="KW-0694">RNA-binding</keyword>
<dbReference type="SMART" id="SM00360">
    <property type="entry name" value="RRM"/>
    <property type="match status" value="2"/>
</dbReference>
<evidence type="ECO:0000313" key="6">
    <source>
        <dbReference type="Proteomes" id="UP001303647"/>
    </source>
</evidence>
<dbReference type="AlphaFoldDB" id="A0AAN7CPS5"/>
<evidence type="ECO:0000259" key="4">
    <source>
        <dbReference type="PROSITE" id="PS50102"/>
    </source>
</evidence>
<dbReference type="InterPro" id="IPR012677">
    <property type="entry name" value="Nucleotide-bd_a/b_plait_sf"/>
</dbReference>
<sequence length="322" mass="35355">MDASAEPQQRDAVAEGRRIYLGNLLYSVKPGDVEDMLRQAGFGDSLDKLHISIDPISGRNPGYCFAEFVTRDEAERALETLPGSSIFQRPVKVGPCHPKSSSGASSQSRWGGSATRGGESGGYNPTFQRWGDWRGSDARPARQQQQREGGQKEQGPHGAIRHLESRSQRFADKAQLYIGGLGKMINQEQHDAELQEILAGFEYVAISKRITPRAETRATPGNHHYCFVDFSSAEEAERAIKELNGKPLEGGGSLRVSLPRSKGPAFEQDGTTNHGWRNGGASSRQSAPREGQGQERPARREPTEKQRAIMTSNNWRSRAAAV</sequence>
<feature type="domain" description="RRM" evidence="4">
    <location>
        <begin position="17"/>
        <end position="98"/>
    </location>
</feature>
<comment type="caution">
    <text evidence="5">The sequence shown here is derived from an EMBL/GenBank/DDBJ whole genome shotgun (WGS) entry which is preliminary data.</text>
</comment>
<organism evidence="5 6">
    <name type="scientific">Corynascus novoguineensis</name>
    <dbReference type="NCBI Taxonomy" id="1126955"/>
    <lineage>
        <taxon>Eukaryota</taxon>
        <taxon>Fungi</taxon>
        <taxon>Dikarya</taxon>
        <taxon>Ascomycota</taxon>
        <taxon>Pezizomycotina</taxon>
        <taxon>Sordariomycetes</taxon>
        <taxon>Sordariomycetidae</taxon>
        <taxon>Sordariales</taxon>
        <taxon>Chaetomiaceae</taxon>
        <taxon>Corynascus</taxon>
    </lineage>
</organism>
<dbReference type="CDD" id="cd00590">
    <property type="entry name" value="RRM_SF"/>
    <property type="match status" value="1"/>
</dbReference>
<dbReference type="PROSITE" id="PS50102">
    <property type="entry name" value="RRM"/>
    <property type="match status" value="2"/>
</dbReference>
<feature type="domain" description="RRM" evidence="4">
    <location>
        <begin position="174"/>
        <end position="261"/>
    </location>
</feature>
<evidence type="ECO:0000313" key="5">
    <source>
        <dbReference type="EMBL" id="KAK4245665.1"/>
    </source>
</evidence>
<evidence type="ECO:0000256" key="2">
    <source>
        <dbReference type="PROSITE-ProRule" id="PRU00176"/>
    </source>
</evidence>
<dbReference type="Gene3D" id="3.30.70.330">
    <property type="match status" value="2"/>
</dbReference>
<feature type="region of interest" description="Disordered" evidence="3">
    <location>
        <begin position="244"/>
        <end position="322"/>
    </location>
</feature>
<feature type="compositionally biased region" description="Basic and acidic residues" evidence="3">
    <location>
        <begin position="149"/>
        <end position="166"/>
    </location>
</feature>
<feature type="compositionally biased region" description="Polar residues" evidence="3">
    <location>
        <begin position="269"/>
        <end position="286"/>
    </location>
</feature>